<evidence type="ECO:0000313" key="3">
    <source>
        <dbReference type="Proteomes" id="UP000051952"/>
    </source>
</evidence>
<reference evidence="3" key="1">
    <citation type="submission" date="2015-09" db="EMBL/GenBank/DDBJ databases">
        <authorList>
            <consortium name="Pathogen Informatics"/>
        </authorList>
    </citation>
    <scope>NUCLEOTIDE SEQUENCE [LARGE SCALE GENOMIC DNA]</scope>
    <source>
        <strain evidence="3">Lake Konstanz</strain>
    </source>
</reference>
<dbReference type="PANTHER" id="PTHR13593">
    <property type="match status" value="1"/>
</dbReference>
<dbReference type="GO" id="GO:0006629">
    <property type="term" value="P:lipid metabolic process"/>
    <property type="evidence" value="ECO:0007669"/>
    <property type="project" value="InterPro"/>
</dbReference>
<keyword evidence="3" id="KW-1185">Reference proteome</keyword>
<dbReference type="Proteomes" id="UP000051952">
    <property type="component" value="Unassembled WGS sequence"/>
</dbReference>
<dbReference type="AlphaFoldDB" id="A0A0S4J650"/>
<evidence type="ECO:0000256" key="1">
    <source>
        <dbReference type="SAM" id="MobiDB-lite"/>
    </source>
</evidence>
<dbReference type="PANTHER" id="PTHR13593:SF113">
    <property type="entry name" value="SI:DKEY-266F7.9"/>
    <property type="match status" value="1"/>
</dbReference>
<protein>
    <submittedName>
        <fullName evidence="2">Variant surface glycoprotein phospholipase c, putative</fullName>
    </submittedName>
</protein>
<feature type="region of interest" description="Disordered" evidence="1">
    <location>
        <begin position="526"/>
        <end position="545"/>
    </location>
</feature>
<name>A0A0S4J650_BODSA</name>
<dbReference type="EMBL" id="CYKH01001060">
    <property type="protein sequence ID" value="CUG81051.1"/>
    <property type="molecule type" value="Genomic_DNA"/>
</dbReference>
<feature type="compositionally biased region" description="Polar residues" evidence="1">
    <location>
        <begin position="333"/>
        <end position="358"/>
    </location>
</feature>
<sequence>MMRAEVSDGISSSSTLAAANTTPPNAEPLSPLQNKSFAASEKIREALDRRFAAASALDVRWAPHRWMTDLSFVLASRRLCQVRMVGSHDAGTYGIGGRATLALGKSHFGPDAPGVLKDAPHGGWWRSWVQWVAKPVTNGWAKTQGLSILHQLMVGSRYLDVRVAPNPTDGGRFYITHSLFSVPFSDIVRDIRSFFEEGLGGEKEIVTLDIQKILGVDLTDESVCRSFFAELAPLESYFFPAHLGPSCRLERIWTTPFRILCCLGCDCAYTPEYAHMRPSVIKSPWYNSNNALGLMNRLTGELQQELGRAAIVSPTSSSQSSSSPTSRPAGAKLQSSMNSNDGAAQVVSTPTKRSNSHVFPSPLSPRSSNDGGGNGESSSLYITQAVMSPFTSDVIRGMTSLRHGTPRAIKDYAVRINSIALRWFRDVNLCPASRGDILAEAVQALSAVARDELGLVWDDDVTNTHGNILLLDFVEEGACDWYYASSSGVDPQGLRRVVQRTPVKEKPAKARRGVNSDDALSGTLTLTLDTEQHPTNKTKPPHPPPEDVIQVSGVQLCVLINLILSEKFLESVDSTKL</sequence>
<dbReference type="InterPro" id="IPR051057">
    <property type="entry name" value="PI-PLC_domain"/>
</dbReference>
<dbReference type="Gene3D" id="3.20.20.190">
    <property type="entry name" value="Phosphatidylinositol (PI) phosphodiesterase"/>
    <property type="match status" value="1"/>
</dbReference>
<dbReference type="InterPro" id="IPR017946">
    <property type="entry name" value="PLC-like_Pdiesterase_TIM-brl"/>
</dbReference>
<dbReference type="OrthoDB" id="1046782at2759"/>
<accession>A0A0S4J650</accession>
<feature type="compositionally biased region" description="Low complexity" evidence="1">
    <location>
        <begin position="11"/>
        <end position="29"/>
    </location>
</feature>
<organism evidence="2 3">
    <name type="scientific">Bodo saltans</name>
    <name type="common">Flagellated protozoan</name>
    <dbReference type="NCBI Taxonomy" id="75058"/>
    <lineage>
        <taxon>Eukaryota</taxon>
        <taxon>Discoba</taxon>
        <taxon>Euglenozoa</taxon>
        <taxon>Kinetoplastea</taxon>
        <taxon>Metakinetoplastina</taxon>
        <taxon>Eubodonida</taxon>
        <taxon>Bodonidae</taxon>
        <taxon>Bodo</taxon>
    </lineage>
</organism>
<feature type="region of interest" description="Disordered" evidence="1">
    <location>
        <begin position="1"/>
        <end position="33"/>
    </location>
</feature>
<dbReference type="GO" id="GO:0008081">
    <property type="term" value="F:phosphoric diester hydrolase activity"/>
    <property type="evidence" value="ECO:0007669"/>
    <property type="project" value="InterPro"/>
</dbReference>
<evidence type="ECO:0000313" key="2">
    <source>
        <dbReference type="EMBL" id="CUG81051.1"/>
    </source>
</evidence>
<feature type="region of interest" description="Disordered" evidence="1">
    <location>
        <begin position="311"/>
        <end position="378"/>
    </location>
</feature>
<proteinExistence type="predicted"/>
<feature type="compositionally biased region" description="Low complexity" evidence="1">
    <location>
        <begin position="313"/>
        <end position="326"/>
    </location>
</feature>
<gene>
    <name evidence="2" type="ORF">BSAL_86495</name>
</gene>
<dbReference type="SUPFAM" id="SSF51695">
    <property type="entry name" value="PLC-like phosphodiesterases"/>
    <property type="match status" value="1"/>
</dbReference>